<dbReference type="EMBL" id="JAGXOE010000034">
    <property type="protein sequence ID" value="MBS4102448.1"/>
    <property type="molecule type" value="Genomic_DNA"/>
</dbReference>
<evidence type="ECO:0000313" key="2">
    <source>
        <dbReference type="EMBL" id="MBS4102448.1"/>
    </source>
</evidence>
<proteinExistence type="predicted"/>
<keyword evidence="1" id="KW-0812">Transmembrane</keyword>
<accession>A0ABS5NDY7</accession>
<evidence type="ECO:0000313" key="3">
    <source>
        <dbReference type="Proteomes" id="UP000676853"/>
    </source>
</evidence>
<reference evidence="2 3" key="1">
    <citation type="submission" date="2021-04" db="EMBL/GenBank/DDBJ databases">
        <title>Whole genome sequence analysis of a thiophenic sulfur metabolizing bacteria.</title>
        <authorList>
            <person name="Akhtar N."/>
            <person name="Akram J."/>
            <person name="Aslam A."/>
        </authorList>
    </citation>
    <scope>NUCLEOTIDE SEQUENCE [LARGE SCALE GENOMIC DNA]</scope>
    <source>
        <strain evidence="2 3">3OW</strain>
    </source>
</reference>
<dbReference type="RefSeq" id="WP_212554165.1">
    <property type="nucleotide sequence ID" value="NZ_JAGXOE010000034.1"/>
</dbReference>
<comment type="caution">
    <text evidence="2">The sequence shown here is derived from an EMBL/GenBank/DDBJ whole genome shotgun (WGS) entry which is preliminary data.</text>
</comment>
<organism evidence="2 3">
    <name type="scientific">Tsukamurella paurometabola</name>
    <name type="common">Corynebacterium paurometabolum</name>
    <dbReference type="NCBI Taxonomy" id="2061"/>
    <lineage>
        <taxon>Bacteria</taxon>
        <taxon>Bacillati</taxon>
        <taxon>Actinomycetota</taxon>
        <taxon>Actinomycetes</taxon>
        <taxon>Mycobacteriales</taxon>
        <taxon>Tsukamurellaceae</taxon>
        <taxon>Tsukamurella</taxon>
    </lineage>
</organism>
<evidence type="ECO:0000256" key="1">
    <source>
        <dbReference type="SAM" id="Phobius"/>
    </source>
</evidence>
<keyword evidence="1" id="KW-1133">Transmembrane helix</keyword>
<protein>
    <submittedName>
        <fullName evidence="2">Uncharacterized protein</fullName>
    </submittedName>
</protein>
<keyword evidence="1" id="KW-0472">Membrane</keyword>
<gene>
    <name evidence="2" type="ORF">KFZ73_14520</name>
</gene>
<name>A0ABS5NDY7_TSUPA</name>
<dbReference type="Proteomes" id="UP000676853">
    <property type="component" value="Unassembled WGS sequence"/>
</dbReference>
<keyword evidence="3" id="KW-1185">Reference proteome</keyword>
<sequence>MHDQNTRWDVLVASLGLVGAVLALLCLVGAVTTAGKVFFLGLAVLAAFSMFSTLMRK</sequence>
<feature type="transmembrane region" description="Helical" evidence="1">
    <location>
        <begin position="37"/>
        <end position="55"/>
    </location>
</feature>
<feature type="transmembrane region" description="Helical" evidence="1">
    <location>
        <begin position="12"/>
        <end position="31"/>
    </location>
</feature>